<dbReference type="EMBL" id="MKKK01000067">
    <property type="protein sequence ID" value="OEY92248.1"/>
    <property type="molecule type" value="Genomic_DNA"/>
</dbReference>
<gene>
    <name evidence="1" type="ORF">BJI46_05725</name>
</gene>
<dbReference type="RefSeq" id="WP_070070844.1">
    <property type="nucleotide sequence ID" value="NZ_MKKK01000067.1"/>
</dbReference>
<accession>A0A1E7QYS9</accession>
<comment type="caution">
    <text evidence="1">The sequence shown here is derived from an EMBL/GenBank/DDBJ whole genome shotgun (WGS) entry which is preliminary data.</text>
</comment>
<organism evidence="1 2">
    <name type="scientific">Acinetobacter qingfengensis</name>
    <dbReference type="NCBI Taxonomy" id="1262585"/>
    <lineage>
        <taxon>Bacteria</taxon>
        <taxon>Pseudomonadati</taxon>
        <taxon>Pseudomonadota</taxon>
        <taxon>Gammaproteobacteria</taxon>
        <taxon>Moraxellales</taxon>
        <taxon>Moraxellaceae</taxon>
        <taxon>Acinetobacter</taxon>
    </lineage>
</organism>
<evidence type="ECO:0000313" key="1">
    <source>
        <dbReference type="EMBL" id="OEY92248.1"/>
    </source>
</evidence>
<keyword evidence="2" id="KW-1185">Reference proteome</keyword>
<dbReference type="Proteomes" id="UP000185895">
    <property type="component" value="Unassembled WGS sequence"/>
</dbReference>
<evidence type="ECO:0000313" key="2">
    <source>
        <dbReference type="Proteomes" id="UP000185895"/>
    </source>
</evidence>
<name>A0A1E7QYS9_9GAMM</name>
<sequence>MSENQDDIISITIKFNQLNNKIRRKLESIGIQIKHMDEFDFFCFSLFAVLYLKRSVSYYDLNQILIQLCEKYSYHITIAAIKHRINYYEYYIHACLQEKILSKTDPTILLALNLTDHISDGIDPEQVNTFVLIKTIREILLLSQEEVNTWS</sequence>
<reference evidence="1 2" key="1">
    <citation type="submission" date="2016-09" db="EMBL/GenBank/DDBJ databases">
        <authorList>
            <person name="Capua I."/>
            <person name="De Benedictis P."/>
            <person name="Joannis T."/>
            <person name="Lombin L.H."/>
            <person name="Cattoli G."/>
        </authorList>
    </citation>
    <scope>NUCLEOTIDE SEQUENCE [LARGE SCALE GENOMIC DNA]</scope>
    <source>
        <strain evidence="1 2">ANC 4671</strain>
    </source>
</reference>
<dbReference type="AlphaFoldDB" id="A0A1E7QYS9"/>
<proteinExistence type="predicted"/>
<protein>
    <submittedName>
        <fullName evidence="1">Uncharacterized protein</fullName>
    </submittedName>
</protein>